<dbReference type="InterPro" id="IPR032675">
    <property type="entry name" value="LRR_dom_sf"/>
</dbReference>
<sequence>MPVIMYPPMDNENVARTQRASARVHHVTGAYSTTQAVPRTESRPPITRTNRPPMKEMVTMAYPDDSPPGGRGLERPEPFFRHRSLSNSSVSSSASSILSGRESHDGRLRTVSLNSSQTSIESMPPLHNTPGYTSHRGTPPSYTQYQLQNREYGGQYYSWQKPVAKTYRQKPKPGELFAALPGEVLELILVELRKLHLQAGSDSCATCWMRDCCNIAVSNRKFLKYAREALYQHVYIVGAEGQHMKKRTKLNYGSRLVLLRRTLRANPHMAVIVRSLKPPAQPQGVEAEEYNDLVASVVRACPNLERLVGYYPTYNHSFQRLFHALSTRKRLREMDWVLDASPFQRQHRMRPSNGGSGGGKNNQLWAPGDLQPQQSHAFLELHLNWKYLTTLVVHCEPGATLSPDTLLDRTIRRLPSLENLHISHLPHTSFNDASLLALPPLTKLSLSHLPGITTSGLSSFATRSNTASIHTLTLIHMNVESIPTLARIFANLTSLETFSLVQTYAPNMPSDEFIWLFPYLASHTIRKLHWDIPYLPTRATTADTILAKSVSAGGFPALRILRVPNDPEGLFQALCIPRERIDYATDRYRGGQPHYGRSHSRAASHASYGSRGDSPAAPYNRSANSPTSPLFPPDALMMPRDNSNLHQARLAAQARLESARRFPRFFINVIDEDGVLVEKHGVGAFMGDVRSKIHYLLMPDAFGGTDEGGGLVGVADMLKDGGESLVVTPPQHPQQDSKGEKEKKDEKKRDKKAAAAAEEKTREGCSGRWNTYRGMAVDKKDKERWWHQERGRWRGIILS</sequence>
<feature type="region of interest" description="Disordered" evidence="1">
    <location>
        <begin position="63"/>
        <end position="139"/>
    </location>
</feature>
<accession>A0AAE0U6P8</accession>
<proteinExistence type="predicted"/>
<evidence type="ECO:0000313" key="3">
    <source>
        <dbReference type="Proteomes" id="UP001285441"/>
    </source>
</evidence>
<feature type="region of interest" description="Disordered" evidence="1">
    <location>
        <begin position="722"/>
        <end position="768"/>
    </location>
</feature>
<feature type="region of interest" description="Disordered" evidence="1">
    <location>
        <begin position="346"/>
        <end position="367"/>
    </location>
</feature>
<feature type="region of interest" description="Disordered" evidence="1">
    <location>
        <begin position="587"/>
        <end position="639"/>
    </location>
</feature>
<keyword evidence="3" id="KW-1185">Reference proteome</keyword>
<gene>
    <name evidence="2" type="ORF">B0H63DRAFT_3314</name>
</gene>
<organism evidence="2 3">
    <name type="scientific">Podospora didyma</name>
    <dbReference type="NCBI Taxonomy" id="330526"/>
    <lineage>
        <taxon>Eukaryota</taxon>
        <taxon>Fungi</taxon>
        <taxon>Dikarya</taxon>
        <taxon>Ascomycota</taxon>
        <taxon>Pezizomycotina</taxon>
        <taxon>Sordariomycetes</taxon>
        <taxon>Sordariomycetidae</taxon>
        <taxon>Sordariales</taxon>
        <taxon>Podosporaceae</taxon>
        <taxon>Podospora</taxon>
    </lineage>
</organism>
<dbReference type="AlphaFoldDB" id="A0AAE0U6P8"/>
<dbReference type="Proteomes" id="UP001285441">
    <property type="component" value="Unassembled WGS sequence"/>
</dbReference>
<feature type="compositionally biased region" description="Polar residues" evidence="1">
    <location>
        <begin position="130"/>
        <end position="139"/>
    </location>
</feature>
<dbReference type="SUPFAM" id="SSF52058">
    <property type="entry name" value="L domain-like"/>
    <property type="match status" value="1"/>
</dbReference>
<evidence type="ECO:0000256" key="1">
    <source>
        <dbReference type="SAM" id="MobiDB-lite"/>
    </source>
</evidence>
<dbReference type="EMBL" id="JAULSW010000001">
    <property type="protein sequence ID" value="KAK3392917.1"/>
    <property type="molecule type" value="Genomic_DNA"/>
</dbReference>
<protein>
    <submittedName>
        <fullName evidence="2">Uncharacterized protein</fullName>
    </submittedName>
</protein>
<comment type="caution">
    <text evidence="2">The sequence shown here is derived from an EMBL/GenBank/DDBJ whole genome shotgun (WGS) entry which is preliminary data.</text>
</comment>
<feature type="compositionally biased region" description="Low complexity" evidence="1">
    <location>
        <begin position="603"/>
        <end position="612"/>
    </location>
</feature>
<feature type="compositionally biased region" description="Low complexity" evidence="1">
    <location>
        <begin position="85"/>
        <end position="100"/>
    </location>
</feature>
<reference evidence="2" key="1">
    <citation type="journal article" date="2023" name="Mol. Phylogenet. Evol.">
        <title>Genome-scale phylogeny and comparative genomics of the fungal order Sordariales.</title>
        <authorList>
            <person name="Hensen N."/>
            <person name="Bonometti L."/>
            <person name="Westerberg I."/>
            <person name="Brannstrom I.O."/>
            <person name="Guillou S."/>
            <person name="Cros-Aarteil S."/>
            <person name="Calhoun S."/>
            <person name="Haridas S."/>
            <person name="Kuo A."/>
            <person name="Mondo S."/>
            <person name="Pangilinan J."/>
            <person name="Riley R."/>
            <person name="LaButti K."/>
            <person name="Andreopoulos B."/>
            <person name="Lipzen A."/>
            <person name="Chen C."/>
            <person name="Yan M."/>
            <person name="Daum C."/>
            <person name="Ng V."/>
            <person name="Clum A."/>
            <person name="Steindorff A."/>
            <person name="Ohm R.A."/>
            <person name="Martin F."/>
            <person name="Silar P."/>
            <person name="Natvig D.O."/>
            <person name="Lalanne C."/>
            <person name="Gautier V."/>
            <person name="Ament-Velasquez S.L."/>
            <person name="Kruys A."/>
            <person name="Hutchinson M.I."/>
            <person name="Powell A.J."/>
            <person name="Barry K."/>
            <person name="Miller A.N."/>
            <person name="Grigoriev I.V."/>
            <person name="Debuchy R."/>
            <person name="Gladieux P."/>
            <person name="Hiltunen Thoren M."/>
            <person name="Johannesson H."/>
        </authorList>
    </citation>
    <scope>NUCLEOTIDE SEQUENCE</scope>
    <source>
        <strain evidence="2">CBS 232.78</strain>
    </source>
</reference>
<feature type="compositionally biased region" description="Basic and acidic residues" evidence="1">
    <location>
        <begin position="735"/>
        <end position="748"/>
    </location>
</feature>
<evidence type="ECO:0000313" key="2">
    <source>
        <dbReference type="EMBL" id="KAK3392917.1"/>
    </source>
</evidence>
<feature type="compositionally biased region" description="Polar residues" evidence="1">
    <location>
        <begin position="111"/>
        <end position="121"/>
    </location>
</feature>
<reference evidence="2" key="2">
    <citation type="submission" date="2023-06" db="EMBL/GenBank/DDBJ databases">
        <authorList>
            <consortium name="Lawrence Berkeley National Laboratory"/>
            <person name="Haridas S."/>
            <person name="Hensen N."/>
            <person name="Bonometti L."/>
            <person name="Westerberg I."/>
            <person name="Brannstrom I.O."/>
            <person name="Guillou S."/>
            <person name="Cros-Aarteil S."/>
            <person name="Calhoun S."/>
            <person name="Kuo A."/>
            <person name="Mondo S."/>
            <person name="Pangilinan J."/>
            <person name="Riley R."/>
            <person name="LaButti K."/>
            <person name="Andreopoulos B."/>
            <person name="Lipzen A."/>
            <person name="Chen C."/>
            <person name="Yanf M."/>
            <person name="Daum C."/>
            <person name="Ng V."/>
            <person name="Clum A."/>
            <person name="Steindorff A."/>
            <person name="Ohm R."/>
            <person name="Martin F."/>
            <person name="Silar P."/>
            <person name="Natvig D."/>
            <person name="Lalanne C."/>
            <person name="Gautier V."/>
            <person name="Ament-velasquez S.L."/>
            <person name="Kruys A."/>
            <person name="Hutchinson M.I."/>
            <person name="Powell A.J."/>
            <person name="Barry K."/>
            <person name="Miller A.N."/>
            <person name="Grigoriev I.V."/>
            <person name="Debuchy R."/>
            <person name="Gladieux P."/>
            <person name="Thoren M.H."/>
            <person name="Johannesson H."/>
        </authorList>
    </citation>
    <scope>NUCLEOTIDE SEQUENCE</scope>
    <source>
        <strain evidence="2">CBS 232.78</strain>
    </source>
</reference>
<dbReference type="Gene3D" id="3.80.10.10">
    <property type="entry name" value="Ribonuclease Inhibitor"/>
    <property type="match status" value="1"/>
</dbReference>
<name>A0AAE0U6P8_9PEZI</name>